<keyword evidence="2 4" id="KW-0067">ATP-binding</keyword>
<dbReference type="GO" id="GO:0005524">
    <property type="term" value="F:ATP binding"/>
    <property type="evidence" value="ECO:0007669"/>
    <property type="project" value="UniProtKB-KW"/>
</dbReference>
<keyword evidence="1" id="KW-0547">Nucleotide-binding</keyword>
<accession>A0ABP6ZD93</accession>
<protein>
    <submittedName>
        <fullName evidence="4">ATP-binding cassette domain-containing protein</fullName>
    </submittedName>
</protein>
<dbReference type="PROSITE" id="PS50893">
    <property type="entry name" value="ABC_TRANSPORTER_2"/>
    <property type="match status" value="2"/>
</dbReference>
<dbReference type="EMBL" id="BAAAZO010000002">
    <property type="protein sequence ID" value="GAA3602869.1"/>
    <property type="molecule type" value="Genomic_DNA"/>
</dbReference>
<evidence type="ECO:0000256" key="1">
    <source>
        <dbReference type="ARBA" id="ARBA00022741"/>
    </source>
</evidence>
<dbReference type="SUPFAM" id="SSF52540">
    <property type="entry name" value="P-loop containing nucleoside triphosphate hydrolases"/>
    <property type="match status" value="2"/>
</dbReference>
<dbReference type="InterPro" id="IPR027417">
    <property type="entry name" value="P-loop_NTPase"/>
</dbReference>
<dbReference type="InterPro" id="IPR015854">
    <property type="entry name" value="ABC_transpr_LolD-like"/>
</dbReference>
<reference evidence="5" key="1">
    <citation type="journal article" date="2019" name="Int. J. Syst. Evol. Microbiol.">
        <title>The Global Catalogue of Microorganisms (GCM) 10K type strain sequencing project: providing services to taxonomists for standard genome sequencing and annotation.</title>
        <authorList>
            <consortium name="The Broad Institute Genomics Platform"/>
            <consortium name="The Broad Institute Genome Sequencing Center for Infectious Disease"/>
            <person name="Wu L."/>
            <person name="Ma J."/>
        </authorList>
    </citation>
    <scope>NUCLEOTIDE SEQUENCE [LARGE SCALE GENOMIC DNA]</scope>
    <source>
        <strain evidence="5">JCM 16902</strain>
    </source>
</reference>
<feature type="domain" description="ABC transporter" evidence="3">
    <location>
        <begin position="248"/>
        <end position="461"/>
    </location>
</feature>
<sequence>MTGVQGLSVLTPQGRKILDGVDLDLRPGSVTALIGPSGSGKSTLAQALVGHLGPGLRRTAGTVEVRGHDPFTASGRAQIRGRLAGYLPQDPASALDPRRRVLAQLLTAARTAHPKTGREHRNQLVRTAIATASFDPNLLRRHPAQLSGGQAQRALLAWTFVTRPGLLILDEPTSGLDPGTAAQVQAAFTTLPWQPAVLVISHDHDLVAARADQILELDDGHRRVPAASPKLRQPQAITLGSRPRSVVLEASGIVIERGGRRLLDDVTLTVGTAEMIAVQGISGSGKTSLARALCGFAPPARGTLRVHGTQINWDAAVRARRRQPFIAYVGQDALAALNPHETVRRTLHRAMNAAARAGRPAGADPISDLALPQDVLDRTPARLSGGQRHRVALARALASAPDVLVCDETTAALDATTTSHILDALDGWREKHRTPMVLITHTPSVAARAGRVLTITGGRLR</sequence>
<proteinExistence type="predicted"/>
<dbReference type="InterPro" id="IPR003439">
    <property type="entry name" value="ABC_transporter-like_ATP-bd"/>
</dbReference>
<dbReference type="RefSeq" id="WP_231485081.1">
    <property type="nucleotide sequence ID" value="NZ_BAAAZO010000002.1"/>
</dbReference>
<evidence type="ECO:0000256" key="2">
    <source>
        <dbReference type="ARBA" id="ARBA00022840"/>
    </source>
</evidence>
<comment type="caution">
    <text evidence="4">The sequence shown here is derived from an EMBL/GenBank/DDBJ whole genome shotgun (WGS) entry which is preliminary data.</text>
</comment>
<feature type="domain" description="ABC transporter" evidence="3">
    <location>
        <begin position="2"/>
        <end position="244"/>
    </location>
</feature>
<dbReference type="Pfam" id="PF00005">
    <property type="entry name" value="ABC_tran"/>
    <property type="match status" value="2"/>
</dbReference>
<dbReference type="PANTHER" id="PTHR24220:SF685">
    <property type="entry name" value="ABC TRANSPORTER RELATED"/>
    <property type="match status" value="1"/>
</dbReference>
<dbReference type="Gene3D" id="3.40.50.300">
    <property type="entry name" value="P-loop containing nucleotide triphosphate hydrolases"/>
    <property type="match status" value="2"/>
</dbReference>
<dbReference type="SMART" id="SM00382">
    <property type="entry name" value="AAA"/>
    <property type="match status" value="2"/>
</dbReference>
<keyword evidence="5" id="KW-1185">Reference proteome</keyword>
<gene>
    <name evidence="4" type="ORF">GCM10022223_18290</name>
</gene>
<evidence type="ECO:0000259" key="3">
    <source>
        <dbReference type="PROSITE" id="PS50893"/>
    </source>
</evidence>
<evidence type="ECO:0000313" key="5">
    <source>
        <dbReference type="Proteomes" id="UP001501074"/>
    </source>
</evidence>
<name>A0ABP6ZD93_9ACTN</name>
<organism evidence="4 5">
    <name type="scientific">Kineosporia mesophila</name>
    <dbReference type="NCBI Taxonomy" id="566012"/>
    <lineage>
        <taxon>Bacteria</taxon>
        <taxon>Bacillati</taxon>
        <taxon>Actinomycetota</taxon>
        <taxon>Actinomycetes</taxon>
        <taxon>Kineosporiales</taxon>
        <taxon>Kineosporiaceae</taxon>
        <taxon>Kineosporia</taxon>
    </lineage>
</organism>
<dbReference type="PANTHER" id="PTHR24220">
    <property type="entry name" value="IMPORT ATP-BINDING PROTEIN"/>
    <property type="match status" value="1"/>
</dbReference>
<dbReference type="InterPro" id="IPR003593">
    <property type="entry name" value="AAA+_ATPase"/>
</dbReference>
<evidence type="ECO:0000313" key="4">
    <source>
        <dbReference type="EMBL" id="GAA3602869.1"/>
    </source>
</evidence>
<dbReference type="Proteomes" id="UP001501074">
    <property type="component" value="Unassembled WGS sequence"/>
</dbReference>